<comment type="caution">
    <text evidence="2">The sequence shown here is derived from an EMBL/GenBank/DDBJ whole genome shotgun (WGS) entry which is preliminary data.</text>
</comment>
<evidence type="ECO:0000313" key="2">
    <source>
        <dbReference type="EMBL" id="MET7012774.1"/>
    </source>
</evidence>
<name>A0ABV2TFS2_9RHOO</name>
<accession>A0ABV2TFS2</accession>
<dbReference type="Proteomes" id="UP001549691">
    <property type="component" value="Unassembled WGS sequence"/>
</dbReference>
<feature type="domain" description="DUF6036" evidence="1">
    <location>
        <begin position="7"/>
        <end position="152"/>
    </location>
</feature>
<gene>
    <name evidence="2" type="ORF">ABXR19_01140</name>
</gene>
<organism evidence="2 3">
    <name type="scientific">Uliginosibacterium flavum</name>
    <dbReference type="NCBI Taxonomy" id="1396831"/>
    <lineage>
        <taxon>Bacteria</taxon>
        <taxon>Pseudomonadati</taxon>
        <taxon>Pseudomonadota</taxon>
        <taxon>Betaproteobacteria</taxon>
        <taxon>Rhodocyclales</taxon>
        <taxon>Zoogloeaceae</taxon>
        <taxon>Uliginosibacterium</taxon>
    </lineage>
</organism>
<protein>
    <submittedName>
        <fullName evidence="2">DUF6036 family nucleotidyltransferase</fullName>
    </submittedName>
</protein>
<dbReference type="RefSeq" id="WP_354599233.1">
    <property type="nucleotide sequence ID" value="NZ_JBEWZI010000001.1"/>
</dbReference>
<dbReference type="InterPro" id="IPR045792">
    <property type="entry name" value="DUF6036"/>
</dbReference>
<keyword evidence="3" id="KW-1185">Reference proteome</keyword>
<proteinExistence type="predicted"/>
<sequence>MRREELEQLIRAAAAITNEYEIVVIGSQSILGAVPNAPEFLLQSMKADLYPLHHPELANLIDGAIGELSPFEECFGYYAQGVGPETAILPTGWENRLIKIQSEHTDLKIGYCLEPHDLAASKLAAGRDKDWAFVETMLKHQLIDSVTLAERIATLPLTEEQGSSLLGWLKAHSVA</sequence>
<dbReference type="EMBL" id="JBEWZI010000001">
    <property type="protein sequence ID" value="MET7012774.1"/>
    <property type="molecule type" value="Genomic_DNA"/>
</dbReference>
<evidence type="ECO:0000313" key="3">
    <source>
        <dbReference type="Proteomes" id="UP001549691"/>
    </source>
</evidence>
<dbReference type="Pfam" id="PF19502">
    <property type="entry name" value="DUF6036"/>
    <property type="match status" value="1"/>
</dbReference>
<reference evidence="2 3" key="1">
    <citation type="submission" date="2024-07" db="EMBL/GenBank/DDBJ databases">
        <title>Uliginosibacterium flavum JJ3220;KACC:17644.</title>
        <authorList>
            <person name="Kim M.K."/>
        </authorList>
    </citation>
    <scope>NUCLEOTIDE SEQUENCE [LARGE SCALE GENOMIC DNA]</scope>
    <source>
        <strain evidence="2 3">KACC:17644</strain>
    </source>
</reference>
<evidence type="ECO:0000259" key="1">
    <source>
        <dbReference type="Pfam" id="PF19502"/>
    </source>
</evidence>